<protein>
    <submittedName>
        <fullName evidence="1">Uncharacterized protein</fullName>
    </submittedName>
</protein>
<name>A0ABQ4U6H1_9HYPH</name>
<sequence length="56" mass="5636">MAARGDGDAGAEMSEARIGAYRTLAADLGIPLLDTSYLSPEAGTAQVLAMMPALPG</sequence>
<reference evidence="1" key="2">
    <citation type="submission" date="2021-08" db="EMBL/GenBank/DDBJ databases">
        <authorList>
            <person name="Tani A."/>
            <person name="Ola A."/>
            <person name="Ogura Y."/>
            <person name="Katsura K."/>
            <person name="Hayashi T."/>
        </authorList>
    </citation>
    <scope>NUCLEOTIDE SEQUENCE</scope>
    <source>
        <strain evidence="1">DSM 23632</strain>
    </source>
</reference>
<proteinExistence type="predicted"/>
<dbReference type="EMBL" id="BPRB01000264">
    <property type="protein sequence ID" value="GJE62002.1"/>
    <property type="molecule type" value="Genomic_DNA"/>
</dbReference>
<accession>A0ABQ4U6H1</accession>
<dbReference type="Proteomes" id="UP001055057">
    <property type="component" value="Unassembled WGS sequence"/>
</dbReference>
<organism evidence="1 2">
    <name type="scientific">Methylobacterium trifolii</name>
    <dbReference type="NCBI Taxonomy" id="1003092"/>
    <lineage>
        <taxon>Bacteria</taxon>
        <taxon>Pseudomonadati</taxon>
        <taxon>Pseudomonadota</taxon>
        <taxon>Alphaproteobacteria</taxon>
        <taxon>Hyphomicrobiales</taxon>
        <taxon>Methylobacteriaceae</taxon>
        <taxon>Methylobacterium</taxon>
    </lineage>
</organism>
<keyword evidence="2" id="KW-1185">Reference proteome</keyword>
<evidence type="ECO:0000313" key="1">
    <source>
        <dbReference type="EMBL" id="GJE62002.1"/>
    </source>
</evidence>
<gene>
    <name evidence="1" type="ORF">MPOCJGCO_4130</name>
</gene>
<comment type="caution">
    <text evidence="1">The sequence shown here is derived from an EMBL/GenBank/DDBJ whole genome shotgun (WGS) entry which is preliminary data.</text>
</comment>
<evidence type="ECO:0000313" key="2">
    <source>
        <dbReference type="Proteomes" id="UP001055057"/>
    </source>
</evidence>
<reference evidence="1" key="1">
    <citation type="journal article" date="2021" name="Front. Microbiol.">
        <title>Comprehensive Comparative Genomics and Phenotyping of Methylobacterium Species.</title>
        <authorList>
            <person name="Alessa O."/>
            <person name="Ogura Y."/>
            <person name="Fujitani Y."/>
            <person name="Takami H."/>
            <person name="Hayashi T."/>
            <person name="Sahin N."/>
            <person name="Tani A."/>
        </authorList>
    </citation>
    <scope>NUCLEOTIDE SEQUENCE</scope>
    <source>
        <strain evidence="1">DSM 23632</strain>
    </source>
</reference>